<comment type="caution">
    <text evidence="17">The sequence shown here is derived from an EMBL/GenBank/DDBJ whole genome shotgun (WGS) entry which is preliminary data.</text>
</comment>
<dbReference type="EMBL" id="PJQD01000013">
    <property type="protein sequence ID" value="POY75663.1"/>
    <property type="molecule type" value="Genomic_DNA"/>
</dbReference>
<evidence type="ECO:0000313" key="18">
    <source>
        <dbReference type="Proteomes" id="UP000237144"/>
    </source>
</evidence>
<dbReference type="Pfam" id="PF04557">
    <property type="entry name" value="tRNA_synt_1c_R2"/>
    <property type="match status" value="1"/>
</dbReference>
<dbReference type="Proteomes" id="UP000237144">
    <property type="component" value="Unassembled WGS sequence"/>
</dbReference>
<sequence>MPPALSPELEELAAFFQRCGLTEQRATETARSKTAPAARDLFSSANLDNAPLDDKQGALVLQLAKDGAKLSPEAKLYVVNAIREGRLLKSDQITGKSRATLSRARTAVKYLGATVPPVDDTAFDQACGVGFTITPAELDDRVRAYLDSPSNADQVKTGWTGISRVTGAARQSDALQWVNPLELKAAVEKAYTERFGSKEEATKKAKAQAEQAKKEAKAPKASTSAAVAAPAAESPDDMFATGWLSRLHKPGGNEQKYPERMKEHLAWTGGKVFTRFPPEPNGFLHIGHSKAIAVNFGYAKYHKGHCYLRYDDTNPEAEEQIYFDKILENVRWLGYEPYQITHSSDHFQELYDLAVLLIKKGLAYTSNDTAEEISAQRGGKDHGPRHESKDRNKPIEQSLAEFADMKAGKYEPGQMVLRMKQDMESSNPTMWDIIAYRVLSKPHHRTGTEWCIYPTYDFTHCLCDSFENISHSLCTTEFIGARTAYEWLCDALEVYKPRQSEYGRLTLEGAITSKRKLLKLVTEKHVSGWDDPRLHTLVALKRRGVPPAAIISFVSGLGVSVSASLVQISRFDQTVRSHLEMTTPRLSLVLRPIKVTLEGLPDDYCIEVEKLYHPKDPSMGTVKVPFTREVYIDEDDFRAEASKDFFRLAPGATVGLLNAPKPITYLSHETDPTTGKVTHIVCRYEADAPASLKPKGWIHWVAKSAAHKSPVEVHETRLFSRLFKSDNPGALGDKYLEDLNPDSLSVVKGALIETAVWDVVKSSLRRAKEVVELRKAEAAKNGTEAPPNVEGLEVVRFQANRVAYFCLDSDSKVEENEDGSVGGGELVLNLITSLKEDKGKKA</sequence>
<proteinExistence type="inferred from homology"/>
<keyword evidence="3 10" id="KW-0436">Ligase</keyword>
<dbReference type="InterPro" id="IPR004514">
    <property type="entry name" value="Gln-tRNA-synth"/>
</dbReference>
<evidence type="ECO:0000256" key="8">
    <source>
        <dbReference type="ARBA" id="ARBA00030466"/>
    </source>
</evidence>
<dbReference type="OrthoDB" id="10250478at2759"/>
<evidence type="ECO:0000256" key="2">
    <source>
        <dbReference type="ARBA" id="ARBA00012836"/>
    </source>
</evidence>
<feature type="domain" description="Glutamyl/glutaminyl-tRNA synthetase class Ib catalytic" evidence="12">
    <location>
        <begin position="271"/>
        <end position="574"/>
    </location>
</feature>
<gene>
    <name evidence="17" type="ORF">BMF94_1286</name>
</gene>
<feature type="region of interest" description="Disordered" evidence="11">
    <location>
        <begin position="372"/>
        <end position="394"/>
    </location>
</feature>
<dbReference type="Gene3D" id="2.40.240.10">
    <property type="entry name" value="Ribosomal Protein L25, Chain P"/>
    <property type="match status" value="2"/>
</dbReference>
<dbReference type="InterPro" id="IPR049437">
    <property type="entry name" value="tRNA-synt_1c_C2"/>
</dbReference>
<dbReference type="Pfam" id="PF20974">
    <property type="entry name" value="tRNA-synt_1c_C2"/>
    <property type="match status" value="1"/>
</dbReference>
<dbReference type="PROSITE" id="PS00178">
    <property type="entry name" value="AA_TRNA_LIGASE_I"/>
    <property type="match status" value="1"/>
</dbReference>
<dbReference type="FunFam" id="2.40.240.10:FF:000007">
    <property type="entry name" value="Glutamine--tRNA ligase"/>
    <property type="match status" value="1"/>
</dbReference>
<dbReference type="InterPro" id="IPR011035">
    <property type="entry name" value="Ribosomal_bL25/Gln-tRNA_synth"/>
</dbReference>
<dbReference type="InterPro" id="IPR020056">
    <property type="entry name" value="Rbsml_bL25/Gln-tRNA_synth_N"/>
</dbReference>
<evidence type="ECO:0000256" key="4">
    <source>
        <dbReference type="ARBA" id="ARBA00022741"/>
    </source>
</evidence>
<dbReference type="FunFam" id="3.90.800.10:FF:000001">
    <property type="entry name" value="Glutamine--tRNA ligase"/>
    <property type="match status" value="1"/>
</dbReference>
<evidence type="ECO:0000256" key="3">
    <source>
        <dbReference type="ARBA" id="ARBA00022598"/>
    </source>
</evidence>
<evidence type="ECO:0000256" key="7">
    <source>
        <dbReference type="ARBA" id="ARBA00023146"/>
    </source>
</evidence>
<dbReference type="STRING" id="741276.A0A2S5BFY7"/>
<dbReference type="NCBIfam" id="TIGR00440">
    <property type="entry name" value="glnS"/>
    <property type="match status" value="1"/>
</dbReference>
<protein>
    <recommendedName>
        <fullName evidence="2">glutamine--tRNA ligase</fullName>
        <ecNumber evidence="2">6.1.1.18</ecNumber>
    </recommendedName>
    <alternativeName>
        <fullName evidence="8">Glutaminyl-tRNA synthetase</fullName>
    </alternativeName>
</protein>
<dbReference type="InterPro" id="IPR001412">
    <property type="entry name" value="aa-tRNA-synth_I_CS"/>
</dbReference>
<comment type="catalytic activity">
    <reaction evidence="9">
        <text>tRNA(Gln) + L-glutamine + ATP = L-glutaminyl-tRNA(Gln) + AMP + diphosphate</text>
        <dbReference type="Rhea" id="RHEA:20121"/>
        <dbReference type="Rhea" id="RHEA-COMP:9662"/>
        <dbReference type="Rhea" id="RHEA-COMP:9681"/>
        <dbReference type="ChEBI" id="CHEBI:30616"/>
        <dbReference type="ChEBI" id="CHEBI:33019"/>
        <dbReference type="ChEBI" id="CHEBI:58359"/>
        <dbReference type="ChEBI" id="CHEBI:78442"/>
        <dbReference type="ChEBI" id="CHEBI:78521"/>
        <dbReference type="ChEBI" id="CHEBI:456215"/>
        <dbReference type="EC" id="6.1.1.18"/>
    </reaction>
</comment>
<dbReference type="InterPro" id="IPR007638">
    <property type="entry name" value="Gln-tRNA-synth_Ib_RNA-bd_2"/>
</dbReference>
<dbReference type="SUPFAM" id="SSF50715">
    <property type="entry name" value="Ribosomal protein L25-like"/>
    <property type="match status" value="1"/>
</dbReference>
<dbReference type="InterPro" id="IPR000924">
    <property type="entry name" value="Glu/Gln-tRNA-synth"/>
</dbReference>
<dbReference type="Gene3D" id="1.10.8.1290">
    <property type="entry name" value="Glutaminyl-tRNA synthetase, non-specific RNA binding region part 1, domain 1"/>
    <property type="match status" value="1"/>
</dbReference>
<dbReference type="PANTHER" id="PTHR43097:SF4">
    <property type="entry name" value="GLUTAMINE--TRNA LIGASE"/>
    <property type="match status" value="1"/>
</dbReference>
<feature type="domain" description="tRNA synthetases class I (E and Q) anti-codon binding" evidence="16">
    <location>
        <begin position="698"/>
        <end position="757"/>
    </location>
</feature>
<evidence type="ECO:0000256" key="5">
    <source>
        <dbReference type="ARBA" id="ARBA00022840"/>
    </source>
</evidence>
<evidence type="ECO:0000259" key="12">
    <source>
        <dbReference type="Pfam" id="PF00749"/>
    </source>
</evidence>
<dbReference type="InterPro" id="IPR020058">
    <property type="entry name" value="Glu/Gln-tRNA-synth_Ib_cat-dom"/>
</dbReference>
<evidence type="ECO:0000259" key="14">
    <source>
        <dbReference type="Pfam" id="PF04557"/>
    </source>
</evidence>
<evidence type="ECO:0000256" key="11">
    <source>
        <dbReference type="SAM" id="MobiDB-lite"/>
    </source>
</evidence>
<reference evidence="17 18" key="1">
    <citation type="journal article" date="2018" name="Front. Microbiol.">
        <title>Prospects for Fungal Bioremediation of Acidic Radioactive Waste Sites: Characterization and Genome Sequence of Rhodotorula taiwanensis MD1149.</title>
        <authorList>
            <person name="Tkavc R."/>
            <person name="Matrosova V.Y."/>
            <person name="Grichenko O.E."/>
            <person name="Gostincar C."/>
            <person name="Volpe R.P."/>
            <person name="Klimenkova P."/>
            <person name="Gaidamakova E.K."/>
            <person name="Zhou C.E."/>
            <person name="Stewart B.J."/>
            <person name="Lyman M.G."/>
            <person name="Malfatti S.A."/>
            <person name="Rubinfeld B."/>
            <person name="Courtot M."/>
            <person name="Singh J."/>
            <person name="Dalgard C.L."/>
            <person name="Hamilton T."/>
            <person name="Frey K.G."/>
            <person name="Gunde-Cimerman N."/>
            <person name="Dugan L."/>
            <person name="Daly M.J."/>
        </authorList>
    </citation>
    <scope>NUCLEOTIDE SEQUENCE [LARGE SCALE GENOMIC DNA]</scope>
    <source>
        <strain evidence="17 18">MD1149</strain>
    </source>
</reference>
<comment type="similarity">
    <text evidence="1 10">Belongs to the class-I aminoacyl-tRNA synthetase family.</text>
</comment>
<dbReference type="Pfam" id="PF04558">
    <property type="entry name" value="tRNA_synt_1c_R1"/>
    <property type="match status" value="1"/>
</dbReference>
<dbReference type="FunFam" id="3.40.50.620:FF:000037">
    <property type="entry name" value="Glutamine--tRNA ligase cytoplasmic"/>
    <property type="match status" value="1"/>
</dbReference>
<feature type="domain" description="Glutaminyl-tRNA synthetase class Ib non-specific RNA-binding" evidence="15">
    <location>
        <begin position="10"/>
        <end position="180"/>
    </location>
</feature>
<dbReference type="SUPFAM" id="SSF52374">
    <property type="entry name" value="Nucleotidylyl transferase"/>
    <property type="match status" value="1"/>
</dbReference>
<dbReference type="InterPro" id="IPR007639">
    <property type="entry name" value="Gln-tRNA-synth_Ib_RNA-bd_N"/>
</dbReference>
<evidence type="ECO:0000259" key="13">
    <source>
        <dbReference type="Pfam" id="PF03950"/>
    </source>
</evidence>
<feature type="domain" description="Glutaminyl-tRNA synthetase class Ib non-specific RNA-binding" evidence="14">
    <location>
        <begin position="184"/>
        <end position="264"/>
    </location>
</feature>
<accession>A0A2S5BFY7</accession>
<dbReference type="InterPro" id="IPR020059">
    <property type="entry name" value="Glu/Gln-tRNA-synth_Ib_codon-bd"/>
</dbReference>
<keyword evidence="5 10" id="KW-0067">ATP-binding</keyword>
<evidence type="ECO:0000256" key="6">
    <source>
        <dbReference type="ARBA" id="ARBA00022917"/>
    </source>
</evidence>
<dbReference type="InterPro" id="IPR050132">
    <property type="entry name" value="Gln/Glu-tRNA_Ligase"/>
</dbReference>
<evidence type="ECO:0000259" key="16">
    <source>
        <dbReference type="Pfam" id="PF20974"/>
    </source>
</evidence>
<dbReference type="Pfam" id="PF03950">
    <property type="entry name" value="tRNA-synt_1c_C"/>
    <property type="match status" value="1"/>
</dbReference>
<evidence type="ECO:0000256" key="1">
    <source>
        <dbReference type="ARBA" id="ARBA00005594"/>
    </source>
</evidence>
<feature type="region of interest" description="Disordered" evidence="11">
    <location>
        <begin position="196"/>
        <end position="233"/>
    </location>
</feature>
<dbReference type="EC" id="6.1.1.18" evidence="2"/>
<keyword evidence="7 10" id="KW-0030">Aminoacyl-tRNA synthetase</keyword>
<evidence type="ECO:0000256" key="9">
    <source>
        <dbReference type="ARBA" id="ARBA00048270"/>
    </source>
</evidence>
<evidence type="ECO:0000313" key="17">
    <source>
        <dbReference type="EMBL" id="POY75663.1"/>
    </source>
</evidence>
<feature type="compositionally biased region" description="Basic and acidic residues" evidence="11">
    <location>
        <begin position="378"/>
        <end position="394"/>
    </location>
</feature>
<dbReference type="PRINTS" id="PR00987">
    <property type="entry name" value="TRNASYNTHGLU"/>
</dbReference>
<dbReference type="GO" id="GO:0004819">
    <property type="term" value="F:glutamine-tRNA ligase activity"/>
    <property type="evidence" value="ECO:0007669"/>
    <property type="project" value="UniProtKB-EC"/>
</dbReference>
<name>A0A2S5BFY7_9BASI</name>
<dbReference type="GO" id="GO:0005524">
    <property type="term" value="F:ATP binding"/>
    <property type="evidence" value="ECO:0007669"/>
    <property type="project" value="UniProtKB-KW"/>
</dbReference>
<keyword evidence="6 10" id="KW-0648">Protein biosynthesis</keyword>
<dbReference type="GO" id="GO:0005829">
    <property type="term" value="C:cytosol"/>
    <property type="evidence" value="ECO:0007669"/>
    <property type="project" value="TreeGrafter"/>
</dbReference>
<dbReference type="PANTHER" id="PTHR43097">
    <property type="entry name" value="GLUTAMINE-TRNA LIGASE"/>
    <property type="match status" value="1"/>
</dbReference>
<dbReference type="InterPro" id="IPR042558">
    <property type="entry name" value="Gln-tRNA-synth_Ib_RNA-bd_N_1"/>
</dbReference>
<feature type="compositionally biased region" description="Low complexity" evidence="11">
    <location>
        <begin position="219"/>
        <end position="233"/>
    </location>
</feature>
<dbReference type="InterPro" id="IPR014729">
    <property type="entry name" value="Rossmann-like_a/b/a_fold"/>
</dbReference>
<feature type="domain" description="Glutamyl/glutaminyl-tRNA synthetase class Ib anti-codon binding" evidence="13">
    <location>
        <begin position="584"/>
        <end position="685"/>
    </location>
</feature>
<dbReference type="AlphaFoldDB" id="A0A2S5BFY7"/>
<organism evidence="17 18">
    <name type="scientific">Rhodotorula taiwanensis</name>
    <dbReference type="NCBI Taxonomy" id="741276"/>
    <lineage>
        <taxon>Eukaryota</taxon>
        <taxon>Fungi</taxon>
        <taxon>Dikarya</taxon>
        <taxon>Basidiomycota</taxon>
        <taxon>Pucciniomycotina</taxon>
        <taxon>Microbotryomycetes</taxon>
        <taxon>Sporidiobolales</taxon>
        <taxon>Sporidiobolaceae</taxon>
        <taxon>Rhodotorula</taxon>
    </lineage>
</organism>
<keyword evidence="4 10" id="KW-0547">Nucleotide-binding</keyword>
<dbReference type="Pfam" id="PF00749">
    <property type="entry name" value="tRNA-synt_1c"/>
    <property type="match status" value="1"/>
</dbReference>
<evidence type="ECO:0000259" key="15">
    <source>
        <dbReference type="Pfam" id="PF04558"/>
    </source>
</evidence>
<dbReference type="Gene3D" id="3.40.50.620">
    <property type="entry name" value="HUPs"/>
    <property type="match status" value="1"/>
</dbReference>
<evidence type="ECO:0000256" key="10">
    <source>
        <dbReference type="RuleBase" id="RU363037"/>
    </source>
</evidence>
<dbReference type="GO" id="GO:0006425">
    <property type="term" value="P:glutaminyl-tRNA aminoacylation"/>
    <property type="evidence" value="ECO:0007669"/>
    <property type="project" value="InterPro"/>
</dbReference>
<keyword evidence="18" id="KW-1185">Reference proteome</keyword>